<dbReference type="InterPro" id="IPR000601">
    <property type="entry name" value="PKD_dom"/>
</dbReference>
<evidence type="ECO:0000313" key="3">
    <source>
        <dbReference type="EMBL" id="SFB58943.1"/>
    </source>
</evidence>
<dbReference type="Proteomes" id="UP000198790">
    <property type="component" value="Unassembled WGS sequence"/>
</dbReference>
<feature type="transmembrane region" description="Helical" evidence="1">
    <location>
        <begin position="32"/>
        <end position="52"/>
    </location>
</feature>
<dbReference type="SMART" id="SM00089">
    <property type="entry name" value="PKD"/>
    <property type="match status" value="1"/>
</dbReference>
<dbReference type="Gene3D" id="2.60.40.10">
    <property type="entry name" value="Immunoglobulins"/>
    <property type="match status" value="1"/>
</dbReference>
<dbReference type="NCBIfam" id="TIGR04131">
    <property type="entry name" value="Bac_Flav_CTERM"/>
    <property type="match status" value="1"/>
</dbReference>
<dbReference type="PROSITE" id="PS50093">
    <property type="entry name" value="PKD"/>
    <property type="match status" value="1"/>
</dbReference>
<protein>
    <submittedName>
        <fullName evidence="3">Gliding motility-associated C-terminal domain-containing protein</fullName>
    </submittedName>
</protein>
<name>A0A1I1CEQ6_9BACT</name>
<dbReference type="EMBL" id="FOKK01000025">
    <property type="protein sequence ID" value="SFB58943.1"/>
    <property type="molecule type" value="Genomic_DNA"/>
</dbReference>
<dbReference type="InterPro" id="IPR022409">
    <property type="entry name" value="PKD/Chitinase_dom"/>
</dbReference>
<reference evidence="3 4" key="1">
    <citation type="submission" date="2016-10" db="EMBL/GenBank/DDBJ databases">
        <authorList>
            <person name="de Groot N.N."/>
        </authorList>
    </citation>
    <scope>NUCLEOTIDE SEQUENCE [LARGE SCALE GENOMIC DNA]</scope>
    <source>
        <strain evidence="3 4">DSM 23399</strain>
    </source>
</reference>
<keyword evidence="1" id="KW-0812">Transmembrane</keyword>
<dbReference type="STRING" id="237018.SAMN04489723_12525"/>
<dbReference type="InterPro" id="IPR026341">
    <property type="entry name" value="T9SS_type_B"/>
</dbReference>
<evidence type="ECO:0000313" key="4">
    <source>
        <dbReference type="Proteomes" id="UP000198790"/>
    </source>
</evidence>
<evidence type="ECO:0000256" key="1">
    <source>
        <dbReference type="SAM" id="Phobius"/>
    </source>
</evidence>
<evidence type="ECO:0000259" key="2">
    <source>
        <dbReference type="PROSITE" id="PS50093"/>
    </source>
</evidence>
<dbReference type="Pfam" id="PF13585">
    <property type="entry name" value="CHU_C"/>
    <property type="match status" value="1"/>
</dbReference>
<feature type="domain" description="PKD" evidence="2">
    <location>
        <begin position="857"/>
        <end position="907"/>
    </location>
</feature>
<organism evidence="3 4">
    <name type="scientific">Algoriphagus aquimarinus</name>
    <dbReference type="NCBI Taxonomy" id="237018"/>
    <lineage>
        <taxon>Bacteria</taxon>
        <taxon>Pseudomonadati</taxon>
        <taxon>Bacteroidota</taxon>
        <taxon>Cytophagia</taxon>
        <taxon>Cytophagales</taxon>
        <taxon>Cyclobacteriaceae</taxon>
        <taxon>Algoriphagus</taxon>
    </lineage>
</organism>
<dbReference type="AlphaFoldDB" id="A0A1I1CEQ6"/>
<proteinExistence type="predicted"/>
<keyword evidence="1" id="KW-1133">Transmembrane helix</keyword>
<sequence>MACLNNLRFNTYKQFLLKIGFHFTRTFSVTKVPLASLLSLFLIFCIQISVIGQVRVPFTERASASNPSRKTFNVKGDFALIGNTNLSLANYADDLMNDNLLLFVDVDSDPNTINSSSATLGFNKENGADANCTNVLFAGLYWSGRGPTQDVFYVDDQNGFPKKLDRKEITLVGPNDPVGGKFRAGENDIRYTYGLDLGNDLGLYVGFVEVTDYVRQQGEGEYTVADLGALEGSNYHYGGWSLVVVYENPVMENRSITVFDGYAFVRGSVVADFTIPISGFSAVDSGPVNMKLGVAAGEGDVAALGDYFEIEKGVNTDDFIRLSHSGNSPDNFFNSSINTGGNARNPELKNNTGMDISVFDIPNAGNSIISNGQTSTRFRYGTDGDAYVIYNIVMAVDANEPEVQGYHFLNSVNNQPFAEGKSIKPGDELEMIVEVKNTGGVILEDLLLEINLPDGLEYVSSVGEYFFAGNSGNRPSLFSNQVVWDLGDIPLPSNPDELMAKLTYTVRVTEKCEVLIDSCSANFVLDGQIQGINGDSGKPIPNTPLLIGFSEESQCFNAPIFGPIDLQVDADEFLNVNCGYESGKSKIIICSEQGNTEISPSLYLPGIFPEGTRYYNEFPLTSTYIEYGNGINFPLDYEAIYYAVIPDSNCPIGFGFAVSEVEIEVEMDEGSCETSTPERKVSLSISKGVPPYSILWEERGTPTTETVRDLLPGLHRVFVIDQTGCAARSEFVVPEATLFSVELTKNSAQITCPEEPNLSIELAFEADEPSEYKVLISGDLLSGEKFELLEEGLPEGIYEYKEFLPGSYSVKIENSNGCSQIRSFEIDEQDLTYLKAGFGYSSESLVNEGLLNFNYPIKFENFSVGSSIDKYNWDFGDGEVSSESDPIHKFQNAGNYEVKLTVTDELGCVKELSKLLTIVGTKFLRMPDAFTPNDDGRNDFYFPVFDQLKSIRFSVYNRWGELLYYSSNLEDKGWDGIFKGSEVPNGAYVYKVEYLHATDGAELKTQTGSFLLIK</sequence>
<keyword evidence="4" id="KW-1185">Reference proteome</keyword>
<dbReference type="Pfam" id="PF18911">
    <property type="entry name" value="PKD_4"/>
    <property type="match status" value="1"/>
</dbReference>
<dbReference type="SUPFAM" id="SSF49299">
    <property type="entry name" value="PKD domain"/>
    <property type="match status" value="1"/>
</dbReference>
<dbReference type="InterPro" id="IPR035986">
    <property type="entry name" value="PKD_dom_sf"/>
</dbReference>
<dbReference type="InterPro" id="IPR013783">
    <property type="entry name" value="Ig-like_fold"/>
</dbReference>
<gene>
    <name evidence="3" type="ORF">SAMN04489723_12525</name>
</gene>
<accession>A0A1I1CEQ6</accession>
<keyword evidence="1" id="KW-0472">Membrane</keyword>
<dbReference type="CDD" id="cd00146">
    <property type="entry name" value="PKD"/>
    <property type="match status" value="1"/>
</dbReference>